<feature type="compositionally biased region" description="Polar residues" evidence="2">
    <location>
        <begin position="2574"/>
        <end position="2583"/>
    </location>
</feature>
<dbReference type="EMBL" id="JAPMOS010000024">
    <property type="protein sequence ID" value="KAJ4458966.1"/>
    <property type="molecule type" value="Genomic_DNA"/>
</dbReference>
<feature type="compositionally biased region" description="Low complexity" evidence="2">
    <location>
        <begin position="2720"/>
        <end position="2735"/>
    </location>
</feature>
<dbReference type="SUPFAM" id="SSF49373">
    <property type="entry name" value="Invasin/intimin cell-adhesion fragments"/>
    <property type="match status" value="1"/>
</dbReference>
<dbReference type="InterPro" id="IPR013783">
    <property type="entry name" value="Ig-like_fold"/>
</dbReference>
<feature type="compositionally biased region" description="Low complexity" evidence="2">
    <location>
        <begin position="2591"/>
        <end position="2601"/>
    </location>
</feature>
<keyword evidence="3" id="KW-0472">Membrane</keyword>
<dbReference type="InterPro" id="IPR017868">
    <property type="entry name" value="Filamin/ABP280_repeat-like"/>
</dbReference>
<accession>A0ABQ8UIB6</accession>
<feature type="repeat" description="Filamin" evidence="1">
    <location>
        <begin position="228"/>
        <end position="342"/>
    </location>
</feature>
<keyword evidence="5" id="KW-1185">Reference proteome</keyword>
<feature type="region of interest" description="Disordered" evidence="2">
    <location>
        <begin position="2552"/>
        <end position="2740"/>
    </location>
</feature>
<sequence>MAVTLPTGSAAAVQGLHGSCYGDAVFTHCDDNNYYLQSFDISMGEYSSIDVSGYFKPSVDGTYTFRIENPHFGQLTVDGISCGSVTADEWPCSPTPTSHSISMPMVRKQSYPIHLREQAGCGGGNHKVFVCGARHCACLRPVVLDGKEAIFPTFISFFLGPVFWVAWRQVTPPGGPETIIPTAQATTTPITDGDLVDPGHSTFAAPAGSLVAGSTLSVDVTIFYDSSPLSSASSEVVITPAAVSGARCVPAMPTGTWTAGSAVEWTIQARDPYDNPIFCSSDTWAARFAARLTGTGSVTAAISCDVNGRVAASATPTAAGSYGAAVTLDGAPIGGSPVAGGVTVTAGALAASRTTATWPTATTTAGNPVAVLIQGFDIYGNTVTCPAGSQAGLLSMTMTSPADTLSASGAACSSGQFSLAGTPLLAGSYRTDVALAGVPIKDSGTASFDVQAASFDASRCVVSWPAANVSMAGVPVVVTIAGRDPFDNAVGCEASWAGSFMGAMTPSGDGADTLAATAGCSEDAALLVATFVPTIAQTYAIAVEVASVALPTSPHTGFRVVPVGVRAHIHFDLSAPFHCRHGRAAFQVTVQGRDAYGNPIACTDPAAGGTFGLQWDGAATATNVSWSCAENASRFVAACAAPTVAGNHTLAVVLAIHDDDEAPLGSSNVTVAPGALAADMTTAVWPTGNFTAGSPVHVTIRGADAYGNPVGCTPGTAAQVGVGLTPIGMAGVGYATTGAACNGPDFVASARPLLAGTYTANATYAGAAIGNSSSSTSSSFLVVAAGLGSASSLVSWPAANVSRAGVPVVVTIAGRDSFGNAVGCEASWADSLTGTMAPTDGATATLAGTAGCSEDATLLVATFEPTIAQTYAITLELAGAALPTSPHTGFRVVPAGPDAAQSAFAVSSPSSPPFASTAGLGLQVTVTARDPYGNPVDCTAPTAGSTFGLLWDLADAATSVDGGVLWACAPASSPLAFVATFTPTVAGNHTVAATLGGTRVGNSSAAPVAVSVRPGALAASTTIAVWPTGNHTAGSPVNVTIRGADAYGNPVACTSVTAASFEVTVAMETGTTAAPGGTAWNTTCMMGCEGEDFVATARPWLAGAYDTWVALAASGEPIANSGATSFRVVAGSAWFATSSVAWLSWAEGGGMLPLGAPAALALAARDPYGNPAACTEATAAGPFAVLDDNDGLPLWGGLLAWSCGSAPGGQQAAPVSTPLLFVGSFTVPPSARVGPHNLTVLCAGAAIGGGATGLAITIVVTARDAAGTAIPCTSATANTSFALLLDGAEAALEWGCTVGSPALFVATCRNCTAAPGMHQVAVVDVAQGGAAPLSGGGPTNFTTAPGLAATIQSDRVFIARFFRILFAAPVVCPEQSTFTGPPDGTCVAGSACTIAIAARDCTGAAVPCTDPPTSGWATAFGLQLDGAAVAVVRWSCSMDSPPLFVAAFNETDAGPHTVAATLGRDGTLLGDSGPTTVIVTPGRATATGAMTPVALSGDGHLLSGGTASFSLAPHDSYGNPIGCTEAEAAAVGTTGGSNFTVLIDGTPLPPDGGLTWSCSPDEPPRFVGTFGGGLASGTHTLAVLCDGAPLGGGQLVNFTVTGPLAPSQSSLSVSSTALPSGSVLVATVTARDASGAVIPCTDATRNATFGLLLDGDAPPDAVWACSDGRPALFLGSFTVSGAPDTNHTVAVVARGGGADIPLGNGSVTVTTTGGLSGCGGSKHLRGPRNRLRRDALYRSRDGRDAAGDVVPCTGPTAAGTFRLLWDGEAAAVPGGRPTWACDPTAPALFTASFIPTQAGTHALAVTYAGQPVLFHSGGSATAQITVTAARAAASQCEFSVPATCNQPPSSSWAPVTFMARDAYGNPVACTEATEGTTFVLRVDGTPASNATTAWACADDGRFVATASAHWALGAHVLTATLDGVALSGRSVCMQLPGSPAASTSSFFTQPSGRVTAGQPVRVHITARDPAGNAVGCSAALTSATFVLLWDGAPMEPQPNLTCAASASAIGLAGAFIPTAAGPHVLSAGMRAIPSGAAAGGLSLLAGNVSLAVVAPACANTSRLVAVAPAVVRPGQNLTVVLEARDAWGVPIPCPYADPAPPFVLLWNGSAPAGVEWGCVATNGTAFSLYTARFATPPAGSNATCCDIEVRGRDEGGAAVVAVVTVTTDTTEPTLADLRLTSSNPFGPSWARPGDTITGTFTPSEPLRAATVVIAGRALPASPAALSGAGQRWAAGRVVDQADCAAGDGAALGFAVSQATDLAGNGLAEPVVATGGAGGVLLDCTAPRLTRVAFVSSNANPRVAQPGDWLRVAFTASEPLPLSRLRISIAAHEMANITISGGGSSSSSSNTIADVMMAVGTAFEAAYQLAAADPVGPVGFTVSELADRAGNPLAAPVSNVTAEGQEDGTSLIYFATPETTRYCTGDSDCQAGGDTSARCVATTNTTSAVIWECRCTGPEFGLGEAAAATAGGTPGRTCVRAAPTTTAGSWAGYLGGALGGLLAVGLAWLVLALVLVRRKRQDEKASDPANEGGPADTPKHDADIDAAIDARADADARVDAGAAPPSCWAKPPPTSSFICGSSTSMPPPLIATDSNNNDSTDNTDSEPSLPSASSGPLRPGALPHRRPASPVMPPPNMEEARPPLVPPAGEEAGTTHAPRVPSPCRPSGPQFADVLLSPADPTSATVPHVPPARPARPRPSRVPHRQPQSMPVAAVAAFSGLPQQQQQQQQQPTQSLLPPPAYWRPTMMTPINITGGASTMLMRDLILGPPPGPDAAARPPAMMTDPGEGVRHQTLGPDAVRRPEVVTDPDGSLVDRRTGEAVASPPESESAVVPAVRPLGGGSGSLPMRLPARPRPPMYRPTQAVNQ</sequence>
<feature type="compositionally biased region" description="Basic residues" evidence="2">
    <location>
        <begin position="2694"/>
        <end position="2703"/>
    </location>
</feature>
<feature type="repeat" description="Filamin" evidence="1">
    <location>
        <begin position="977"/>
        <end position="1012"/>
    </location>
</feature>
<dbReference type="PROSITE" id="PS50194">
    <property type="entry name" value="FILAMIN_REPEAT"/>
    <property type="match status" value="2"/>
</dbReference>
<dbReference type="InterPro" id="IPR008964">
    <property type="entry name" value="Invasin/intimin_cell_adhesion"/>
</dbReference>
<evidence type="ECO:0000256" key="3">
    <source>
        <dbReference type="SAM" id="Phobius"/>
    </source>
</evidence>
<evidence type="ECO:0000256" key="2">
    <source>
        <dbReference type="SAM" id="MobiDB-lite"/>
    </source>
</evidence>
<keyword evidence="3" id="KW-0812">Transmembrane</keyword>
<comment type="caution">
    <text evidence="4">The sequence shown here is derived from an EMBL/GenBank/DDBJ whole genome shotgun (WGS) entry which is preliminary data.</text>
</comment>
<evidence type="ECO:0000256" key="1">
    <source>
        <dbReference type="PROSITE-ProRule" id="PRU00087"/>
    </source>
</evidence>
<evidence type="ECO:0000313" key="4">
    <source>
        <dbReference type="EMBL" id="KAJ4458966.1"/>
    </source>
</evidence>
<evidence type="ECO:0000313" key="5">
    <source>
        <dbReference type="Proteomes" id="UP001141327"/>
    </source>
</evidence>
<keyword evidence="3" id="KW-1133">Transmembrane helix</keyword>
<evidence type="ECO:0008006" key="6">
    <source>
        <dbReference type="Google" id="ProtNLM"/>
    </source>
</evidence>
<name>A0ABQ8UIB6_9EUKA</name>
<gene>
    <name evidence="4" type="ORF">PAPYR_5257</name>
</gene>
<proteinExistence type="predicted"/>
<reference evidence="4" key="1">
    <citation type="journal article" date="2022" name="bioRxiv">
        <title>Genomics of Preaxostyla Flagellates Illuminates Evolutionary Transitions and the Path Towards Mitochondrial Loss.</title>
        <authorList>
            <person name="Novak L.V.F."/>
            <person name="Treitli S.C."/>
            <person name="Pyrih J."/>
            <person name="Halakuc P."/>
            <person name="Pipaliya S.V."/>
            <person name="Vacek V."/>
            <person name="Brzon O."/>
            <person name="Soukal P."/>
            <person name="Eme L."/>
            <person name="Dacks J.B."/>
            <person name="Karnkowska A."/>
            <person name="Elias M."/>
            <person name="Hampl V."/>
        </authorList>
    </citation>
    <scope>NUCLEOTIDE SEQUENCE</scope>
    <source>
        <strain evidence="4">RCP-MX</strain>
    </source>
</reference>
<feature type="region of interest" description="Disordered" evidence="2">
    <location>
        <begin position="2519"/>
        <end position="2540"/>
    </location>
</feature>
<feature type="transmembrane region" description="Helical" evidence="3">
    <location>
        <begin position="2489"/>
        <end position="2515"/>
    </location>
</feature>
<dbReference type="Proteomes" id="UP001141327">
    <property type="component" value="Unassembled WGS sequence"/>
</dbReference>
<feature type="region of interest" description="Disordered" evidence="2">
    <location>
        <begin position="2793"/>
        <end position="2866"/>
    </location>
</feature>
<dbReference type="Gene3D" id="2.60.40.10">
    <property type="entry name" value="Immunoglobulins"/>
    <property type="match status" value="3"/>
</dbReference>
<organism evidence="4 5">
    <name type="scientific">Paratrimastix pyriformis</name>
    <dbReference type="NCBI Taxonomy" id="342808"/>
    <lineage>
        <taxon>Eukaryota</taxon>
        <taxon>Metamonada</taxon>
        <taxon>Preaxostyla</taxon>
        <taxon>Paratrimastigidae</taxon>
        <taxon>Paratrimastix</taxon>
    </lineage>
</organism>
<protein>
    <recommendedName>
        <fullName evidence="6">PA14 domain-containing protein</fullName>
    </recommendedName>
</protein>